<dbReference type="SUPFAM" id="SSF56935">
    <property type="entry name" value="Porins"/>
    <property type="match status" value="1"/>
</dbReference>
<keyword evidence="7 8" id="KW-0998">Cell outer membrane</keyword>
<comment type="caution">
    <text evidence="13">The sequence shown here is derived from an EMBL/GenBank/DDBJ whole genome shotgun (WGS) entry which is preliminary data.</text>
</comment>
<dbReference type="InterPro" id="IPR039426">
    <property type="entry name" value="TonB-dep_rcpt-like"/>
</dbReference>
<dbReference type="Proteomes" id="UP001549313">
    <property type="component" value="Unassembled WGS sequence"/>
</dbReference>
<keyword evidence="4 8" id="KW-0812">Transmembrane</keyword>
<dbReference type="InterPro" id="IPR000531">
    <property type="entry name" value="Beta-barrel_TonB"/>
</dbReference>
<feature type="signal peptide" evidence="10">
    <location>
        <begin position="1"/>
        <end position="29"/>
    </location>
</feature>
<feature type="domain" description="TonB-dependent receptor-like beta-barrel" evidence="11">
    <location>
        <begin position="373"/>
        <end position="863"/>
    </location>
</feature>
<keyword evidence="5 9" id="KW-0798">TonB box</keyword>
<sequence>MRNASLNAKLSATTALVVLSMAAAHGAAAQTRPASAGAEPESTTQVDDVVVTGTLLRGVAPTGTNVVSMGREDVVATGAASSNDLLARIPQISNAFNSAPQPGGTIALPINRPNIRNLGASGGSTTLVLLNGNRMVGAGILQTSPDPSVIPPGVLERVEVIPDGGSSIYGSDAIGGVVNFITRKSFNGIEATGRYGFADGYDQFDLNLTAGRTWNGGSAVISYAYAEHSNIAGTDRDYFTQDLRARGGSDFRSKACSPGTITTPNPLSPLLPGVDYVLPGRTPGTNLCDESKAIDFYPEEKRHSLFATVSHDLSDRLAFDATAYYSQRETGRRGMSSAEGTGIRGGGLITIMNPYFRPIGTEMGHNVTFNYADAWGGSAPKNTSRFTSAGVTPSLTYQINDDWRLKGSLNWGRSTNLVRTWQINTAAEAAALAGTSAATALNPYNVGATNADVLRKIIDFQSYGHSTQEIREARAVADGSLFALPAGNVKLAVGAEYHEETIKAQQGTGAPSALNLTRASAKRDVTSVFAEVLAPVFDSPAYGSFDLSASVRYDNYSDVGDTTNPKIGFNYRPTSSLTLRGNWGTSFHAPSLSDMGDGVDTRVQVINASPWLPAGAPVTDLFRPTMILAGGNAKLKPETADTWSLGVDWRPEGALEGFSASLTYFNVAFEDAIGLAPFLRGAPFYADPAYKPFYVLNPTLAQATALTTGMAVDGAPSIASLYSGFLTPAVLIDARRNNLGTLDVDGLDFNLEYMRPASFGLWRVGLAGTYNLNRESRAIAGAPKTDEFDNGASRYSLVGSAGVVFGPVLGELTINHSSSADVTNVVGQTKIGSFTTVNLFGAYDLGLGGAFSDMSVTLNVDNLFDEEPPFYNAAGGTANGSTLGRMISIGVRKTF</sequence>
<evidence type="ECO:0000313" key="13">
    <source>
        <dbReference type="EMBL" id="MET4685243.1"/>
    </source>
</evidence>
<accession>A0ABV2RH04</accession>
<evidence type="ECO:0000313" key="14">
    <source>
        <dbReference type="Proteomes" id="UP001549313"/>
    </source>
</evidence>
<evidence type="ECO:0000256" key="5">
    <source>
        <dbReference type="ARBA" id="ARBA00023077"/>
    </source>
</evidence>
<dbReference type="Gene3D" id="2.40.170.20">
    <property type="entry name" value="TonB-dependent receptor, beta-barrel domain"/>
    <property type="match status" value="1"/>
</dbReference>
<evidence type="ECO:0000256" key="8">
    <source>
        <dbReference type="PROSITE-ProRule" id="PRU01360"/>
    </source>
</evidence>
<keyword evidence="2 8" id="KW-0813">Transport</keyword>
<feature type="chain" id="PRO_5046711054" evidence="10">
    <location>
        <begin position="30"/>
        <end position="895"/>
    </location>
</feature>
<evidence type="ECO:0000256" key="7">
    <source>
        <dbReference type="ARBA" id="ARBA00023237"/>
    </source>
</evidence>
<evidence type="ECO:0000256" key="3">
    <source>
        <dbReference type="ARBA" id="ARBA00022452"/>
    </source>
</evidence>
<dbReference type="InterPro" id="IPR012910">
    <property type="entry name" value="Plug_dom"/>
</dbReference>
<dbReference type="Pfam" id="PF00593">
    <property type="entry name" value="TonB_dep_Rec_b-barrel"/>
    <property type="match status" value="1"/>
</dbReference>
<keyword evidence="13" id="KW-0675">Receptor</keyword>
<evidence type="ECO:0000256" key="4">
    <source>
        <dbReference type="ARBA" id="ARBA00022692"/>
    </source>
</evidence>
<dbReference type="InterPro" id="IPR037066">
    <property type="entry name" value="Plug_dom_sf"/>
</dbReference>
<evidence type="ECO:0000256" key="10">
    <source>
        <dbReference type="SAM" id="SignalP"/>
    </source>
</evidence>
<comment type="subcellular location">
    <subcellularLocation>
        <location evidence="1 8">Cell outer membrane</location>
        <topology evidence="1 8">Multi-pass membrane protein</topology>
    </subcellularLocation>
</comment>
<organism evidence="13 14">
    <name type="scientific">Brevundimonas faecalis</name>
    <dbReference type="NCBI Taxonomy" id="947378"/>
    <lineage>
        <taxon>Bacteria</taxon>
        <taxon>Pseudomonadati</taxon>
        <taxon>Pseudomonadota</taxon>
        <taxon>Alphaproteobacteria</taxon>
        <taxon>Caulobacterales</taxon>
        <taxon>Caulobacteraceae</taxon>
        <taxon>Brevundimonas</taxon>
    </lineage>
</organism>
<comment type="similarity">
    <text evidence="8 9">Belongs to the TonB-dependent receptor family.</text>
</comment>
<dbReference type="InterPro" id="IPR036942">
    <property type="entry name" value="Beta-barrel_TonB_sf"/>
</dbReference>
<evidence type="ECO:0000256" key="1">
    <source>
        <dbReference type="ARBA" id="ARBA00004571"/>
    </source>
</evidence>
<evidence type="ECO:0000256" key="2">
    <source>
        <dbReference type="ARBA" id="ARBA00022448"/>
    </source>
</evidence>
<dbReference type="Gene3D" id="2.170.130.10">
    <property type="entry name" value="TonB-dependent receptor, plug domain"/>
    <property type="match status" value="1"/>
</dbReference>
<keyword evidence="14" id="KW-1185">Reference proteome</keyword>
<dbReference type="PANTHER" id="PTHR47234">
    <property type="match status" value="1"/>
</dbReference>
<dbReference type="Pfam" id="PF07715">
    <property type="entry name" value="Plug"/>
    <property type="match status" value="1"/>
</dbReference>
<evidence type="ECO:0000259" key="12">
    <source>
        <dbReference type="Pfam" id="PF07715"/>
    </source>
</evidence>
<feature type="domain" description="TonB-dependent receptor plug" evidence="12">
    <location>
        <begin position="64"/>
        <end position="177"/>
    </location>
</feature>
<dbReference type="PROSITE" id="PS52016">
    <property type="entry name" value="TONB_DEPENDENT_REC_3"/>
    <property type="match status" value="1"/>
</dbReference>
<proteinExistence type="inferred from homology"/>
<gene>
    <name evidence="13" type="ORF">ABIE19_003194</name>
</gene>
<protein>
    <submittedName>
        <fullName evidence="13">Iron complex outermembrane receptor protein</fullName>
    </submittedName>
</protein>
<dbReference type="RefSeq" id="WP_354090207.1">
    <property type="nucleotide sequence ID" value="NZ_JBEPTF010000005.1"/>
</dbReference>
<keyword evidence="10" id="KW-0732">Signal</keyword>
<evidence type="ECO:0000256" key="9">
    <source>
        <dbReference type="RuleBase" id="RU003357"/>
    </source>
</evidence>
<keyword evidence="3 8" id="KW-1134">Transmembrane beta strand</keyword>
<name>A0ABV2RH04_9CAUL</name>
<evidence type="ECO:0000256" key="6">
    <source>
        <dbReference type="ARBA" id="ARBA00023136"/>
    </source>
</evidence>
<keyword evidence="6 8" id="KW-0472">Membrane</keyword>
<dbReference type="PANTHER" id="PTHR47234:SF2">
    <property type="entry name" value="TONB-DEPENDENT RECEPTOR"/>
    <property type="match status" value="1"/>
</dbReference>
<dbReference type="EMBL" id="JBEPTF010000005">
    <property type="protein sequence ID" value="MET4685243.1"/>
    <property type="molecule type" value="Genomic_DNA"/>
</dbReference>
<evidence type="ECO:0000259" key="11">
    <source>
        <dbReference type="Pfam" id="PF00593"/>
    </source>
</evidence>
<reference evidence="13 14" key="1">
    <citation type="submission" date="2024-06" db="EMBL/GenBank/DDBJ databases">
        <title>Sorghum-associated microbial communities from plants grown in Nebraska, USA.</title>
        <authorList>
            <person name="Schachtman D."/>
        </authorList>
    </citation>
    <scope>NUCLEOTIDE SEQUENCE [LARGE SCALE GENOMIC DNA]</scope>
    <source>
        <strain evidence="13 14">2814</strain>
    </source>
</reference>